<reference evidence="1 2" key="1">
    <citation type="submission" date="2015-01" db="EMBL/GenBank/DDBJ databases">
        <title>Enhanced salinomycin production by adjusting the supply of polyketide extender units in Streptomyce albus DSM 41398.</title>
        <authorList>
            <person name="Lu C."/>
        </authorList>
    </citation>
    <scope>NUCLEOTIDE SEQUENCE [LARGE SCALE GENOMIC DNA]</scope>
    <source>
        <strain evidence="2">ATCC 21838 / DSM 41398 / FERM P-419 / JCM 4703 / NBRC 107858</strain>
    </source>
</reference>
<dbReference type="KEGG" id="sals:SLNWT_2763"/>
<accession>A0A0B5END4</accession>
<protein>
    <submittedName>
        <fullName evidence="1">Magnesium or manganese-dependent protein phosphatase</fullName>
    </submittedName>
</protein>
<dbReference type="Proteomes" id="UP000031523">
    <property type="component" value="Chromosome"/>
</dbReference>
<name>A0A0B5END4_STRA4</name>
<dbReference type="EMBL" id="CP010519">
    <property type="protein sequence ID" value="AJE83139.1"/>
    <property type="molecule type" value="Genomic_DNA"/>
</dbReference>
<keyword evidence="2" id="KW-1185">Reference proteome</keyword>
<proteinExistence type="predicted"/>
<evidence type="ECO:0000313" key="2">
    <source>
        <dbReference type="Proteomes" id="UP000031523"/>
    </source>
</evidence>
<organism evidence="1 2">
    <name type="scientific">Streptomyces albus (strain ATCC 21838 / DSM 41398 / FERM P-419 / JCM 4703 / NBRC 107858)</name>
    <dbReference type="NCBI Taxonomy" id="1081613"/>
    <lineage>
        <taxon>Bacteria</taxon>
        <taxon>Bacillati</taxon>
        <taxon>Actinomycetota</taxon>
        <taxon>Actinomycetes</taxon>
        <taxon>Kitasatosporales</taxon>
        <taxon>Streptomycetaceae</taxon>
        <taxon>Streptomyces</taxon>
    </lineage>
</organism>
<evidence type="ECO:0000313" key="1">
    <source>
        <dbReference type="EMBL" id="AJE83139.1"/>
    </source>
</evidence>
<dbReference type="AlphaFoldDB" id="A0A0B5END4"/>
<gene>
    <name evidence="1" type="ORF">SLNWT_2763</name>
</gene>
<sequence>MPGAHAHTSAQLTFRVLEEELSATEPILGGLVTDAVRYAGGPVALRLIRDRVLVCEAPGPSNTRSRRRCLNSRHP</sequence>